<keyword evidence="8" id="KW-0407">Ion channel</keyword>
<accession>A0A2R6Q428</accession>
<feature type="region of interest" description="Disordered" evidence="9">
    <location>
        <begin position="446"/>
        <end position="498"/>
    </location>
</feature>
<feature type="transmembrane region" description="Helical" evidence="10">
    <location>
        <begin position="49"/>
        <end position="68"/>
    </location>
</feature>
<keyword evidence="3" id="KW-0813">Transport</keyword>
<dbReference type="EMBL" id="NKQK01000020">
    <property type="protein sequence ID" value="PSS01622.1"/>
    <property type="molecule type" value="Genomic_DNA"/>
</dbReference>
<dbReference type="GO" id="GO:0015743">
    <property type="term" value="P:malate transport"/>
    <property type="evidence" value="ECO:0007669"/>
    <property type="project" value="InterPro"/>
</dbReference>
<organism evidence="11 12">
    <name type="scientific">Actinidia chinensis var. chinensis</name>
    <name type="common">Chinese soft-hair kiwi</name>
    <dbReference type="NCBI Taxonomy" id="1590841"/>
    <lineage>
        <taxon>Eukaryota</taxon>
        <taxon>Viridiplantae</taxon>
        <taxon>Streptophyta</taxon>
        <taxon>Embryophyta</taxon>
        <taxon>Tracheophyta</taxon>
        <taxon>Spermatophyta</taxon>
        <taxon>Magnoliopsida</taxon>
        <taxon>eudicotyledons</taxon>
        <taxon>Gunneridae</taxon>
        <taxon>Pentapetalae</taxon>
        <taxon>asterids</taxon>
        <taxon>Ericales</taxon>
        <taxon>Actinidiaceae</taxon>
        <taxon>Actinidia</taxon>
    </lineage>
</organism>
<reference evidence="11 12" key="1">
    <citation type="submission" date="2017-07" db="EMBL/GenBank/DDBJ databases">
        <title>An improved, manually edited Actinidia chinensis var. chinensis (kiwifruit) genome highlights the challenges associated with draft genomes and gene prediction in plants.</title>
        <authorList>
            <person name="Pilkington S."/>
            <person name="Crowhurst R."/>
            <person name="Hilario E."/>
            <person name="Nardozza S."/>
            <person name="Fraser L."/>
            <person name="Peng Y."/>
            <person name="Gunaseelan K."/>
            <person name="Simpson R."/>
            <person name="Tahir J."/>
            <person name="Deroles S."/>
            <person name="Templeton K."/>
            <person name="Luo Z."/>
            <person name="Davy M."/>
            <person name="Cheng C."/>
            <person name="Mcneilage M."/>
            <person name="Scaglione D."/>
            <person name="Liu Y."/>
            <person name="Zhang Q."/>
            <person name="Datson P."/>
            <person name="De Silva N."/>
            <person name="Gardiner S."/>
            <person name="Bassett H."/>
            <person name="Chagne D."/>
            <person name="Mccallum J."/>
            <person name="Dzierzon H."/>
            <person name="Deng C."/>
            <person name="Wang Y.-Y."/>
            <person name="Barron N."/>
            <person name="Manako K."/>
            <person name="Bowen J."/>
            <person name="Foster T."/>
            <person name="Erridge Z."/>
            <person name="Tiffin H."/>
            <person name="Waite C."/>
            <person name="Davies K."/>
            <person name="Grierson E."/>
            <person name="Laing W."/>
            <person name="Kirk R."/>
            <person name="Chen X."/>
            <person name="Wood M."/>
            <person name="Montefiori M."/>
            <person name="Brummell D."/>
            <person name="Schwinn K."/>
            <person name="Catanach A."/>
            <person name="Fullerton C."/>
            <person name="Li D."/>
            <person name="Meiyalaghan S."/>
            <person name="Nieuwenhuizen N."/>
            <person name="Read N."/>
            <person name="Prakash R."/>
            <person name="Hunter D."/>
            <person name="Zhang H."/>
            <person name="Mckenzie M."/>
            <person name="Knabel M."/>
            <person name="Harris A."/>
            <person name="Allan A."/>
            <person name="Chen A."/>
            <person name="Janssen B."/>
            <person name="Plunkett B."/>
            <person name="Dwamena C."/>
            <person name="Voogd C."/>
            <person name="Leif D."/>
            <person name="Lafferty D."/>
            <person name="Souleyre E."/>
            <person name="Varkonyi-Gasic E."/>
            <person name="Gambi F."/>
            <person name="Hanley J."/>
            <person name="Yao J.-L."/>
            <person name="Cheung J."/>
            <person name="David K."/>
            <person name="Warren B."/>
            <person name="Marsh K."/>
            <person name="Snowden K."/>
            <person name="Lin-Wang K."/>
            <person name="Brian L."/>
            <person name="Martinez-Sanchez M."/>
            <person name="Wang M."/>
            <person name="Ileperuma N."/>
            <person name="Macnee N."/>
            <person name="Campin R."/>
            <person name="Mcatee P."/>
            <person name="Drummond R."/>
            <person name="Espley R."/>
            <person name="Ireland H."/>
            <person name="Wu R."/>
            <person name="Atkinson R."/>
            <person name="Karunairetnam S."/>
            <person name="Bulley S."/>
            <person name="Chunkath S."/>
            <person name="Hanley Z."/>
            <person name="Storey R."/>
            <person name="Thrimawithana A."/>
            <person name="Thomson S."/>
            <person name="David C."/>
            <person name="Testolin R."/>
        </authorList>
    </citation>
    <scope>NUCLEOTIDE SEQUENCE [LARGE SCALE GENOMIC DNA]</scope>
    <source>
        <strain evidence="12">cv. Red5</strain>
        <tissue evidence="11">Young leaf</tissue>
    </source>
</reference>
<feature type="transmembrane region" description="Helical" evidence="10">
    <location>
        <begin position="190"/>
        <end position="212"/>
    </location>
</feature>
<dbReference type="Pfam" id="PF11744">
    <property type="entry name" value="ALMT"/>
    <property type="match status" value="1"/>
</dbReference>
<keyword evidence="12" id="KW-1185">Reference proteome</keyword>
<dbReference type="Proteomes" id="UP000241394">
    <property type="component" value="Chromosome LG20"/>
</dbReference>
<comment type="subcellular location">
    <subcellularLocation>
        <location evidence="1">Membrane</location>
        <topology evidence="1">Multi-pass membrane protein</topology>
    </subcellularLocation>
</comment>
<evidence type="ECO:0000256" key="8">
    <source>
        <dbReference type="ARBA" id="ARBA00023303"/>
    </source>
</evidence>
<evidence type="ECO:0000256" key="6">
    <source>
        <dbReference type="ARBA" id="ARBA00023065"/>
    </source>
</evidence>
<keyword evidence="6" id="KW-0406">Ion transport</keyword>
<reference evidence="12" key="2">
    <citation type="journal article" date="2018" name="BMC Genomics">
        <title>A manually annotated Actinidia chinensis var. chinensis (kiwifruit) genome highlights the challenges associated with draft genomes and gene prediction in plants.</title>
        <authorList>
            <person name="Pilkington S.M."/>
            <person name="Crowhurst R."/>
            <person name="Hilario E."/>
            <person name="Nardozza S."/>
            <person name="Fraser L."/>
            <person name="Peng Y."/>
            <person name="Gunaseelan K."/>
            <person name="Simpson R."/>
            <person name="Tahir J."/>
            <person name="Deroles S.C."/>
            <person name="Templeton K."/>
            <person name="Luo Z."/>
            <person name="Davy M."/>
            <person name="Cheng C."/>
            <person name="McNeilage M."/>
            <person name="Scaglione D."/>
            <person name="Liu Y."/>
            <person name="Zhang Q."/>
            <person name="Datson P."/>
            <person name="De Silva N."/>
            <person name="Gardiner S.E."/>
            <person name="Bassett H."/>
            <person name="Chagne D."/>
            <person name="McCallum J."/>
            <person name="Dzierzon H."/>
            <person name="Deng C."/>
            <person name="Wang Y.Y."/>
            <person name="Barron L."/>
            <person name="Manako K."/>
            <person name="Bowen J."/>
            <person name="Foster T.M."/>
            <person name="Erridge Z.A."/>
            <person name="Tiffin H."/>
            <person name="Waite C.N."/>
            <person name="Davies K.M."/>
            <person name="Grierson E.P."/>
            <person name="Laing W.A."/>
            <person name="Kirk R."/>
            <person name="Chen X."/>
            <person name="Wood M."/>
            <person name="Montefiori M."/>
            <person name="Brummell D.A."/>
            <person name="Schwinn K.E."/>
            <person name="Catanach A."/>
            <person name="Fullerton C."/>
            <person name="Li D."/>
            <person name="Meiyalaghan S."/>
            <person name="Nieuwenhuizen N."/>
            <person name="Read N."/>
            <person name="Prakash R."/>
            <person name="Hunter D."/>
            <person name="Zhang H."/>
            <person name="McKenzie M."/>
            <person name="Knabel M."/>
            <person name="Harris A."/>
            <person name="Allan A.C."/>
            <person name="Gleave A."/>
            <person name="Chen A."/>
            <person name="Janssen B.J."/>
            <person name="Plunkett B."/>
            <person name="Ampomah-Dwamena C."/>
            <person name="Voogd C."/>
            <person name="Leif D."/>
            <person name="Lafferty D."/>
            <person name="Souleyre E.J.F."/>
            <person name="Varkonyi-Gasic E."/>
            <person name="Gambi F."/>
            <person name="Hanley J."/>
            <person name="Yao J.L."/>
            <person name="Cheung J."/>
            <person name="David K.M."/>
            <person name="Warren B."/>
            <person name="Marsh K."/>
            <person name="Snowden K.C."/>
            <person name="Lin-Wang K."/>
            <person name="Brian L."/>
            <person name="Martinez-Sanchez M."/>
            <person name="Wang M."/>
            <person name="Ileperuma N."/>
            <person name="Macnee N."/>
            <person name="Campin R."/>
            <person name="McAtee P."/>
            <person name="Drummond R.S.M."/>
            <person name="Espley R.V."/>
            <person name="Ireland H.S."/>
            <person name="Wu R."/>
            <person name="Atkinson R.G."/>
            <person name="Karunairetnam S."/>
            <person name="Bulley S."/>
            <person name="Chunkath S."/>
            <person name="Hanley Z."/>
            <person name="Storey R."/>
            <person name="Thrimawithana A.H."/>
            <person name="Thomson S."/>
            <person name="David C."/>
            <person name="Testolin R."/>
            <person name="Huang H."/>
            <person name="Hellens R.P."/>
            <person name="Schaffer R.J."/>
        </authorList>
    </citation>
    <scope>NUCLEOTIDE SEQUENCE [LARGE SCALE GENOMIC DNA]</scope>
    <source>
        <strain evidence="12">cv. Red5</strain>
    </source>
</reference>
<dbReference type="AlphaFoldDB" id="A0A2R6Q428"/>
<keyword evidence="7 10" id="KW-0472">Membrane</keyword>
<feature type="transmembrane region" description="Helical" evidence="10">
    <location>
        <begin position="132"/>
        <end position="151"/>
    </location>
</feature>
<evidence type="ECO:0000256" key="1">
    <source>
        <dbReference type="ARBA" id="ARBA00004141"/>
    </source>
</evidence>
<keyword evidence="4 10" id="KW-0812">Transmembrane</keyword>
<proteinExistence type="inferred from homology"/>
<evidence type="ECO:0000256" key="9">
    <source>
        <dbReference type="SAM" id="MobiDB-lite"/>
    </source>
</evidence>
<comment type="similarity">
    <text evidence="2">Belongs to the aromatic acid exporter (TC 2.A.85) family.</text>
</comment>
<feature type="transmembrane region" description="Helical" evidence="10">
    <location>
        <begin position="80"/>
        <end position="99"/>
    </location>
</feature>
<feature type="transmembrane region" description="Helical" evidence="10">
    <location>
        <begin position="158"/>
        <end position="178"/>
    </location>
</feature>
<dbReference type="STRING" id="1590841.A0A2R6Q428"/>
<evidence type="ECO:0000256" key="10">
    <source>
        <dbReference type="SAM" id="Phobius"/>
    </source>
</evidence>
<dbReference type="OMA" id="CTTIFVM"/>
<dbReference type="InterPro" id="IPR020966">
    <property type="entry name" value="ALMT"/>
</dbReference>
<dbReference type="GO" id="GO:0034220">
    <property type="term" value="P:monoatomic ion transmembrane transport"/>
    <property type="evidence" value="ECO:0007669"/>
    <property type="project" value="UniProtKB-KW"/>
</dbReference>
<keyword evidence="5 10" id="KW-1133">Transmembrane helix</keyword>
<dbReference type="PANTHER" id="PTHR31086">
    <property type="entry name" value="ALUMINUM-ACTIVATED MALATE TRANSPORTER 10"/>
    <property type="match status" value="1"/>
</dbReference>
<feature type="compositionally biased region" description="Polar residues" evidence="9">
    <location>
        <begin position="480"/>
        <end position="498"/>
    </location>
</feature>
<dbReference type="InParanoid" id="A0A2R6Q428"/>
<evidence type="ECO:0000313" key="12">
    <source>
        <dbReference type="Proteomes" id="UP000241394"/>
    </source>
</evidence>
<evidence type="ECO:0000256" key="7">
    <source>
        <dbReference type="ARBA" id="ARBA00023136"/>
    </source>
</evidence>
<evidence type="ECO:0000256" key="3">
    <source>
        <dbReference type="ARBA" id="ARBA00022448"/>
    </source>
</evidence>
<dbReference type="SMR" id="A0A2R6Q428"/>
<evidence type="ECO:0000313" key="11">
    <source>
        <dbReference type="EMBL" id="PSS01622.1"/>
    </source>
</evidence>
<dbReference type="Gramene" id="PSS01622">
    <property type="protein sequence ID" value="PSS01622"/>
    <property type="gene ID" value="CEY00_Acc22978"/>
</dbReference>
<feature type="compositionally biased region" description="Gly residues" evidence="9">
    <location>
        <begin position="453"/>
        <end position="467"/>
    </location>
</feature>
<comment type="caution">
    <text evidence="11">The sequence shown here is derived from an EMBL/GenBank/DDBJ whole genome shotgun (WGS) entry which is preliminary data.</text>
</comment>
<name>A0A2R6Q428_ACTCC</name>
<dbReference type="OrthoDB" id="68611at2759"/>
<dbReference type="GO" id="GO:0016020">
    <property type="term" value="C:membrane"/>
    <property type="evidence" value="ECO:0007669"/>
    <property type="project" value="UniProtKB-SubCell"/>
</dbReference>
<evidence type="ECO:0000256" key="2">
    <source>
        <dbReference type="ARBA" id="ARBA00007079"/>
    </source>
</evidence>
<evidence type="ECO:0000256" key="4">
    <source>
        <dbReference type="ARBA" id="ARBA00022692"/>
    </source>
</evidence>
<evidence type="ECO:0000256" key="5">
    <source>
        <dbReference type="ARBA" id="ARBA00022989"/>
    </source>
</evidence>
<feature type="compositionally biased region" description="Basic and acidic residues" evidence="9">
    <location>
        <begin position="469"/>
        <end position="479"/>
    </location>
</feature>
<protein>
    <submittedName>
        <fullName evidence="11">Aluminum-activated malate transporter like</fullName>
    </submittedName>
</protein>
<gene>
    <name evidence="11" type="ORF">CEY00_Acc22978</name>
</gene>
<sequence>MEIDQKNQEKTGSTRVYDWVKTLPCKIKTKALEIAKKTKKVGKDDPRRIIHSLKVGFALTLVSLFYYVRPLYNGFGSLGMWAVFTVVVVFEFSVGATLCKSMNRGFATMLAGALGVGVQELASLLGDKGEPIVLGFFVFILAATSTFSRFFPHIKARYDYGVLIFILTFSLVSISGYRADKIIELAHQRLSTILLGGAICIIISIFVCPVWAGQDLHNLVASNLEKLASFLEGFGGEYFEVYGDEDSGMVPKEDKSFLLGYKTVLNTKANEETLANFAWWEPGHGSFQFRHPWKQYLKIGVLIRKCAYQIDALSAYIKSNIQTPTEFKIKIQKPCMKMSSEFGKALKELATAIKTMTNPSSTSIHIENSKVAIDELKIAMDVALKERFDLLKIVPAITVASILMDIIKSIEEISDSIHELSHQAHFKNVEKKLSLEKLPQLLHRGSVKPVSDVGGGGGGGGEGGGGDHVIIEVHEKSLDSPENGNPHAPNTSSRDVVL</sequence>